<dbReference type="InterPro" id="IPR007890">
    <property type="entry name" value="CHASE2"/>
</dbReference>
<dbReference type="OrthoDB" id="440474at2"/>
<dbReference type="Gene3D" id="3.40.50.10140">
    <property type="entry name" value="Toll/interleukin-1 receptor homology (TIR) domain"/>
    <property type="match status" value="3"/>
</dbReference>
<dbReference type="EMBL" id="DS989866">
    <property type="protein sequence ID" value="EDX72230.1"/>
    <property type="molecule type" value="Genomic_DNA"/>
</dbReference>
<dbReference type="Pfam" id="PF05226">
    <property type="entry name" value="CHASE2"/>
    <property type="match status" value="1"/>
</dbReference>
<evidence type="ECO:0000313" key="3">
    <source>
        <dbReference type="Proteomes" id="UP000003835"/>
    </source>
</evidence>
<feature type="domain" description="TIR" evidence="1">
    <location>
        <begin position="234"/>
        <end position="368"/>
    </location>
</feature>
<dbReference type="PROSITE" id="PS50104">
    <property type="entry name" value="TIR"/>
    <property type="match status" value="3"/>
</dbReference>
<dbReference type="GO" id="GO:0007165">
    <property type="term" value="P:signal transduction"/>
    <property type="evidence" value="ECO:0007669"/>
    <property type="project" value="InterPro"/>
</dbReference>
<gene>
    <name evidence="2" type="ORF">MC7420_8322</name>
</gene>
<proteinExistence type="predicted"/>
<name>B4W0R0_9CYAN</name>
<dbReference type="InterPro" id="IPR035897">
    <property type="entry name" value="Toll_tir_struct_dom_sf"/>
</dbReference>
<evidence type="ECO:0000313" key="2">
    <source>
        <dbReference type="EMBL" id="EDX72230.1"/>
    </source>
</evidence>
<reference evidence="2 3" key="1">
    <citation type="submission" date="2008-07" db="EMBL/GenBank/DDBJ databases">
        <authorList>
            <person name="Tandeau de Marsac N."/>
            <person name="Ferriera S."/>
            <person name="Johnson J."/>
            <person name="Kravitz S."/>
            <person name="Beeson K."/>
            <person name="Sutton G."/>
            <person name="Rogers Y.-H."/>
            <person name="Friedman R."/>
            <person name="Frazier M."/>
            <person name="Venter J.C."/>
        </authorList>
    </citation>
    <scope>NUCLEOTIDE SEQUENCE [LARGE SCALE GENOMIC DNA]</scope>
    <source>
        <strain evidence="2 3">PCC 7420</strain>
    </source>
</reference>
<feature type="domain" description="TIR" evidence="1">
    <location>
        <begin position="3"/>
        <end position="122"/>
    </location>
</feature>
<dbReference type="STRING" id="118168.MC7420_8322"/>
<protein>
    <recommendedName>
        <fullName evidence="1">TIR domain-containing protein</fullName>
    </recommendedName>
</protein>
<dbReference type="PANTHER" id="PTHR47508">
    <property type="entry name" value="SAM DOMAIN-CONTAINING PROTEIN-RELATED"/>
    <property type="match status" value="1"/>
</dbReference>
<dbReference type="eggNOG" id="COG4252">
    <property type="taxonomic scope" value="Bacteria"/>
</dbReference>
<dbReference type="InterPro" id="IPR000157">
    <property type="entry name" value="TIR_dom"/>
</dbReference>
<dbReference type="HOGENOM" id="CLU_004221_0_0_3"/>
<dbReference type="SMART" id="SM00255">
    <property type="entry name" value="TIR"/>
    <property type="match status" value="3"/>
</dbReference>
<dbReference type="RefSeq" id="WP_006104765.1">
    <property type="nucleotide sequence ID" value="NZ_DS989866.1"/>
</dbReference>
<feature type="domain" description="TIR" evidence="1">
    <location>
        <begin position="436"/>
        <end position="561"/>
    </location>
</feature>
<dbReference type="PANTHER" id="PTHR47508:SF1">
    <property type="entry name" value="NON-SPECIFIC SERINE_THREONINE PROTEIN KINASE"/>
    <property type="match status" value="1"/>
</dbReference>
<sequence length="1041" mass="120741">MNGFQDAFISYGRADSKAFAIKLYQRLQKQGRKVWFDQNDIPLGVDFQNQIDDGIETSHNFLFIIAPHSVNSPYCRKEIELAVQHNKRIIPLLHVEQISRETWQQRYPQGTDEEWEAYQAKGLHSSFPNMHPEIGKINWVYFREGIDDFEQSLTGLLDVFERHQDYVYQHTYFLAQALAWKRHHQSSRYLLIGEERLQAEQWLKTRFKDEQPPCVPTDLHCEFITESIKNTQNLMTQVFLSYAVEDKEVMVKIRNSLRRECITVWTNQSDIQTGEVFAAAIQRGIEQADNVVYLLSPDSLQSYYCKQEWQYALSLNKRIIPVLVRETPPEQMPNVLQDLQYIDLTDNVKEEDYRLDESQLLKIIQQDAAYYNEHKILLTKALKWERQHRNPSILLRGYNLRHAEAWLKVAKQRTSYPPTRLQEEFISESLRQPPASSLDVFISYSRADSDFARQLNDALQMQGKTTWFDQESIASGTEFQLEIYRGIEVSDNFLFILSPRSVDSPYCADEVEYAAKLNKRVVTVLYRPINSARLHPELAKVQRIDFNQNEHDFWANFNQLVRTLDTDRDHLRVHTRLLTRAMEWDREGREPSFLLRGKDLEASEQWLKQAQKKEPKPTLIQQDYIITSRKFPLRKPKLSTVILSSIAASVLVIGVRFLGVLQPLELLAYDYLMRQRPSEPIDKRFLIVEVTDDDIEWLIQNYPPGYGTVPDLALNQLLEKLERYQPRLIGLDIYRDFKTDLNLAPLATRLRENHRLITVCKLGYSNYKGIKPPPEIYPSAIPERVGFSDLIQDRDSIVRRHLLVQASDEYCSTIDAFSLVIARRYLEAEGKVYKPPFSTEGYYLQALQFSNTLFQSLSAFSGGYQGQSDADVTYQTLLNYHLVNGNPSEFAPRVRLRQVLENQISETDIKDRIILIGITARISADDYFFTPYGEMAGVVIQAQMASQMISTVLDGRALIWWLPRWGDWLWIGVWSLIAGGIVWQFQRPLYIVVAGGMSCCILYGIVYIIFVNVNGWIPLIPAGLTLVATGGLVIYVTSKLR</sequence>
<dbReference type="Proteomes" id="UP000003835">
    <property type="component" value="Unassembled WGS sequence"/>
</dbReference>
<organism evidence="2 3">
    <name type="scientific">Coleofasciculus chthonoplastes PCC 7420</name>
    <dbReference type="NCBI Taxonomy" id="118168"/>
    <lineage>
        <taxon>Bacteria</taxon>
        <taxon>Bacillati</taxon>
        <taxon>Cyanobacteriota</taxon>
        <taxon>Cyanophyceae</taxon>
        <taxon>Coleofasciculales</taxon>
        <taxon>Coleofasciculaceae</taxon>
        <taxon>Coleofasciculus</taxon>
    </lineage>
</organism>
<accession>B4W0R0</accession>
<dbReference type="SUPFAM" id="SSF52200">
    <property type="entry name" value="Toll/Interleukin receptor TIR domain"/>
    <property type="match status" value="3"/>
</dbReference>
<evidence type="ECO:0000259" key="1">
    <source>
        <dbReference type="PROSITE" id="PS50104"/>
    </source>
</evidence>
<dbReference type="Pfam" id="PF13676">
    <property type="entry name" value="TIR_2"/>
    <property type="match status" value="3"/>
</dbReference>
<dbReference type="AlphaFoldDB" id="B4W0R0"/>
<keyword evidence="3" id="KW-1185">Reference proteome</keyword>
<dbReference type="SMART" id="SM01080">
    <property type="entry name" value="CHASE2"/>
    <property type="match status" value="1"/>
</dbReference>